<dbReference type="EMBL" id="CAADIH010000005">
    <property type="protein sequence ID" value="VFR36771.1"/>
    <property type="molecule type" value="Genomic_DNA"/>
</dbReference>
<reference evidence="2" key="1">
    <citation type="submission" date="2019-03" db="EMBL/GenBank/DDBJ databases">
        <authorList>
            <person name="Danneels B."/>
        </authorList>
    </citation>
    <scope>NUCLEOTIDE SEQUENCE</scope>
</reference>
<evidence type="ECO:0000313" key="5">
    <source>
        <dbReference type="EMBL" id="VFR64270.1"/>
    </source>
</evidence>
<evidence type="ECO:0000313" key="1">
    <source>
        <dbReference type="EMBL" id="VFR21816.1"/>
    </source>
</evidence>
<dbReference type="AlphaFoldDB" id="A0A484PXH9"/>
<protein>
    <submittedName>
        <fullName evidence="2">Uncharacterized protein</fullName>
    </submittedName>
</protein>
<dbReference type="EMBL" id="CAADHY010000015">
    <property type="protein sequence ID" value="VFR21816.1"/>
    <property type="molecule type" value="Genomic_DNA"/>
</dbReference>
<evidence type="ECO:0000313" key="2">
    <source>
        <dbReference type="EMBL" id="VFR31134.1"/>
    </source>
</evidence>
<evidence type="ECO:0000313" key="3">
    <source>
        <dbReference type="EMBL" id="VFR36323.1"/>
    </source>
</evidence>
<accession>A0A484PXH9</accession>
<name>A0A484PXH9_9ZZZZ</name>
<gene>
    <name evidence="1" type="ORF">AMP9_4098</name>
    <name evidence="2" type="ORF">ANDA3_4207</name>
    <name evidence="5" type="ORF">ANT3_3926</name>
    <name evidence="3" type="ORF">BER1_3971</name>
    <name evidence="4" type="ORF">BER2_3943</name>
    <name evidence="6" type="ORF">DAR2_4058</name>
    <name evidence="7" type="ORF">DAR3_3739</name>
    <name evidence="8" type="ORF">RAN3_3911</name>
</gene>
<dbReference type="EMBL" id="CAADIC010000014">
    <property type="protein sequence ID" value="VFR31134.1"/>
    <property type="molecule type" value="Genomic_DNA"/>
</dbReference>
<dbReference type="EMBL" id="CAADID010000014">
    <property type="protein sequence ID" value="VFR64270.1"/>
    <property type="molecule type" value="Genomic_DNA"/>
</dbReference>
<dbReference type="EMBL" id="CAADIE010000004">
    <property type="protein sequence ID" value="VFR36323.1"/>
    <property type="molecule type" value="Genomic_DNA"/>
</dbReference>
<organism evidence="2">
    <name type="scientific">plant metagenome</name>
    <dbReference type="NCBI Taxonomy" id="1297885"/>
    <lineage>
        <taxon>unclassified sequences</taxon>
        <taxon>metagenomes</taxon>
        <taxon>organismal metagenomes</taxon>
    </lineage>
</organism>
<dbReference type="EMBL" id="CAADIL010000021">
    <property type="protein sequence ID" value="VFR75236.1"/>
    <property type="molecule type" value="Genomic_DNA"/>
</dbReference>
<proteinExistence type="predicted"/>
<evidence type="ECO:0000313" key="6">
    <source>
        <dbReference type="EMBL" id="VFR75236.1"/>
    </source>
</evidence>
<evidence type="ECO:0000313" key="8">
    <source>
        <dbReference type="EMBL" id="VFR93351.1"/>
    </source>
</evidence>
<evidence type="ECO:0000313" key="7">
    <source>
        <dbReference type="EMBL" id="VFR84816.1"/>
    </source>
</evidence>
<dbReference type="EMBL" id="CAADIO010000032">
    <property type="protein sequence ID" value="VFR93351.1"/>
    <property type="molecule type" value="Genomic_DNA"/>
</dbReference>
<sequence length="38" mass="4404">MLDRGSRPRTSYGARLLSGGVPIWEALRRQRRTGYWIA</sequence>
<dbReference type="EMBL" id="CAADIJ010000024">
    <property type="protein sequence ID" value="VFR84816.1"/>
    <property type="molecule type" value="Genomic_DNA"/>
</dbReference>
<evidence type="ECO:0000313" key="4">
    <source>
        <dbReference type="EMBL" id="VFR36771.1"/>
    </source>
</evidence>